<evidence type="ECO:0000259" key="4">
    <source>
        <dbReference type="Pfam" id="PF00155"/>
    </source>
</evidence>
<dbReference type="Pfam" id="PF00155">
    <property type="entry name" value="Aminotran_1_2"/>
    <property type="match status" value="1"/>
</dbReference>
<proteinExistence type="predicted"/>
<keyword evidence="2" id="KW-0032">Aminotransferase</keyword>
<dbReference type="InterPro" id="IPR015422">
    <property type="entry name" value="PyrdxlP-dep_Trfase_small"/>
</dbReference>
<dbReference type="InterPro" id="IPR004839">
    <property type="entry name" value="Aminotransferase_I/II_large"/>
</dbReference>
<dbReference type="Gene3D" id="3.40.640.10">
    <property type="entry name" value="Type I PLP-dependent aspartate aminotransferase-like (Major domain)"/>
    <property type="match status" value="1"/>
</dbReference>
<dbReference type="InterPro" id="IPR015424">
    <property type="entry name" value="PyrdxlP-dep_Trfase"/>
</dbReference>
<feature type="non-terminal residue" evidence="5">
    <location>
        <position position="1"/>
    </location>
</feature>
<dbReference type="InterPro" id="IPR050881">
    <property type="entry name" value="LL-DAP_aminotransferase"/>
</dbReference>
<gene>
    <name evidence="5" type="ORF">METZ01_LOCUS185427</name>
</gene>
<dbReference type="PANTHER" id="PTHR42832:SF3">
    <property type="entry name" value="L-GLUTAMINE--4-(METHYLSULFANYL)-2-OXOBUTANOATE AMINOTRANSFERASE"/>
    <property type="match status" value="1"/>
</dbReference>
<dbReference type="EMBL" id="UINC01037294">
    <property type="protein sequence ID" value="SVB32573.1"/>
    <property type="molecule type" value="Genomic_DNA"/>
</dbReference>
<accession>A0A382D4T4</accession>
<evidence type="ECO:0000256" key="2">
    <source>
        <dbReference type="ARBA" id="ARBA00022576"/>
    </source>
</evidence>
<feature type="domain" description="Aminotransferase class I/classII large" evidence="4">
    <location>
        <begin position="46"/>
        <end position="310"/>
    </location>
</feature>
<comment type="cofactor">
    <cofactor evidence="1">
        <name>pyridoxal 5'-phosphate</name>
        <dbReference type="ChEBI" id="CHEBI:597326"/>
    </cofactor>
</comment>
<sequence length="318" mass="34834">VNIQTTGTGRNIINPRLDRLPDYPFERLRGLLDHLPAPDNLQPLSLSLGEPQHPYPDFVGEIIHANQHLYGKYPPVAGTPEFLEAVSDWLQFRYGLPNGMIETHRHIAPCAGTREALFRTAFLAVPPEKAGQQPIVLMPNPFYQCYAGAAIAAGAKPVFVNALAENGFLPDFAKLDEDILSRTALVYFCTPANPQGAVASQSYLKGLVALSRQYNFTLVVDECYAEIYDGDPPPGTLQVCAQDGNLSGILVFHSLSKRSNVAGLRSGFVAGDPDLMVLFRRLSEYGGSPSPLPVFAAATALWRDEEHVVANRRLYSEK</sequence>
<dbReference type="GO" id="GO:0030170">
    <property type="term" value="F:pyridoxal phosphate binding"/>
    <property type="evidence" value="ECO:0007669"/>
    <property type="project" value="InterPro"/>
</dbReference>
<reference evidence="5" key="1">
    <citation type="submission" date="2018-05" db="EMBL/GenBank/DDBJ databases">
        <authorList>
            <person name="Lanie J.A."/>
            <person name="Ng W.-L."/>
            <person name="Kazmierczak K.M."/>
            <person name="Andrzejewski T.M."/>
            <person name="Davidsen T.M."/>
            <person name="Wayne K.J."/>
            <person name="Tettelin H."/>
            <person name="Glass J.I."/>
            <person name="Rusch D."/>
            <person name="Podicherti R."/>
            <person name="Tsui H.-C.T."/>
            <person name="Winkler M.E."/>
        </authorList>
    </citation>
    <scope>NUCLEOTIDE SEQUENCE</scope>
</reference>
<dbReference type="AlphaFoldDB" id="A0A382D4T4"/>
<dbReference type="GO" id="GO:0008483">
    <property type="term" value="F:transaminase activity"/>
    <property type="evidence" value="ECO:0007669"/>
    <property type="project" value="UniProtKB-KW"/>
</dbReference>
<dbReference type="InterPro" id="IPR015421">
    <property type="entry name" value="PyrdxlP-dep_Trfase_major"/>
</dbReference>
<organism evidence="5">
    <name type="scientific">marine metagenome</name>
    <dbReference type="NCBI Taxonomy" id="408172"/>
    <lineage>
        <taxon>unclassified sequences</taxon>
        <taxon>metagenomes</taxon>
        <taxon>ecological metagenomes</taxon>
    </lineage>
</organism>
<evidence type="ECO:0000313" key="5">
    <source>
        <dbReference type="EMBL" id="SVB32573.1"/>
    </source>
</evidence>
<name>A0A382D4T4_9ZZZZ</name>
<dbReference type="PANTHER" id="PTHR42832">
    <property type="entry name" value="AMINO ACID AMINOTRANSFERASE"/>
    <property type="match status" value="1"/>
</dbReference>
<evidence type="ECO:0000256" key="1">
    <source>
        <dbReference type="ARBA" id="ARBA00001933"/>
    </source>
</evidence>
<dbReference type="SUPFAM" id="SSF53383">
    <property type="entry name" value="PLP-dependent transferases"/>
    <property type="match status" value="1"/>
</dbReference>
<dbReference type="Gene3D" id="3.90.1150.10">
    <property type="entry name" value="Aspartate Aminotransferase, domain 1"/>
    <property type="match status" value="1"/>
</dbReference>
<protein>
    <recommendedName>
        <fullName evidence="4">Aminotransferase class I/classII large domain-containing protein</fullName>
    </recommendedName>
</protein>
<keyword evidence="3" id="KW-0808">Transferase</keyword>
<dbReference type="CDD" id="cd00609">
    <property type="entry name" value="AAT_like"/>
    <property type="match status" value="1"/>
</dbReference>
<evidence type="ECO:0000256" key="3">
    <source>
        <dbReference type="ARBA" id="ARBA00022679"/>
    </source>
</evidence>
<feature type="non-terminal residue" evidence="5">
    <location>
        <position position="318"/>
    </location>
</feature>